<evidence type="ECO:0000256" key="2">
    <source>
        <dbReference type="ARBA" id="ARBA00022490"/>
    </source>
</evidence>
<dbReference type="GO" id="GO:0003700">
    <property type="term" value="F:DNA-binding transcription factor activity"/>
    <property type="evidence" value="ECO:0007669"/>
    <property type="project" value="InterPro"/>
</dbReference>
<dbReference type="PANTHER" id="PTHR33164:SF5">
    <property type="entry name" value="ORGANIC HYDROPEROXIDE RESISTANCE TRANSCRIPTIONAL REGULATOR"/>
    <property type="match status" value="1"/>
</dbReference>
<dbReference type="AlphaFoldDB" id="A0A6L7F132"/>
<dbReference type="PRINTS" id="PR00598">
    <property type="entry name" value="HTHMARR"/>
</dbReference>
<dbReference type="SUPFAM" id="SSF46785">
    <property type="entry name" value="Winged helix' DNA-binding domain"/>
    <property type="match status" value="1"/>
</dbReference>
<dbReference type="InterPro" id="IPR039422">
    <property type="entry name" value="MarR/SlyA-like"/>
</dbReference>
<dbReference type="Proteomes" id="UP000473325">
    <property type="component" value="Unassembled WGS sequence"/>
</dbReference>
<dbReference type="GO" id="GO:0006950">
    <property type="term" value="P:response to stress"/>
    <property type="evidence" value="ECO:0007669"/>
    <property type="project" value="TreeGrafter"/>
</dbReference>
<gene>
    <name evidence="7" type="ORF">GRQ65_10505</name>
</gene>
<dbReference type="SMART" id="SM00347">
    <property type="entry name" value="HTH_MARR"/>
    <property type="match status" value="1"/>
</dbReference>
<dbReference type="Gene3D" id="1.10.10.10">
    <property type="entry name" value="Winged helix-like DNA-binding domain superfamily/Winged helix DNA-binding domain"/>
    <property type="match status" value="1"/>
</dbReference>
<dbReference type="PANTHER" id="PTHR33164">
    <property type="entry name" value="TRANSCRIPTIONAL REGULATOR, MARR FAMILY"/>
    <property type="match status" value="1"/>
</dbReference>
<evidence type="ECO:0000256" key="4">
    <source>
        <dbReference type="ARBA" id="ARBA00023125"/>
    </source>
</evidence>
<reference evidence="7 8" key="1">
    <citation type="submission" date="2019-12" db="EMBL/GenBank/DDBJ databases">
        <authorList>
            <person name="Kun Z."/>
        </authorList>
    </citation>
    <scope>NUCLEOTIDE SEQUENCE [LARGE SCALE GENOMIC DNA]</scope>
    <source>
        <strain evidence="7 8">YIM 123512</strain>
    </source>
</reference>
<keyword evidence="8" id="KW-1185">Reference proteome</keyword>
<keyword evidence="4" id="KW-0238">DNA-binding</keyword>
<proteinExistence type="predicted"/>
<dbReference type="Pfam" id="PF22381">
    <property type="entry name" value="Staph_reg_Sar_Rot"/>
    <property type="match status" value="1"/>
</dbReference>
<evidence type="ECO:0000256" key="3">
    <source>
        <dbReference type="ARBA" id="ARBA00023015"/>
    </source>
</evidence>
<comment type="caution">
    <text evidence="7">The sequence shown here is derived from an EMBL/GenBank/DDBJ whole genome shotgun (WGS) entry which is preliminary data.</text>
</comment>
<keyword evidence="3" id="KW-0805">Transcription regulation</keyword>
<feature type="domain" description="HTH marR-type" evidence="6">
    <location>
        <begin position="1"/>
        <end position="130"/>
    </location>
</feature>
<keyword evidence="2" id="KW-0963">Cytoplasm</keyword>
<evidence type="ECO:0000313" key="8">
    <source>
        <dbReference type="Proteomes" id="UP000473325"/>
    </source>
</evidence>
<name>A0A6L7F132_9ACTN</name>
<evidence type="ECO:0000259" key="6">
    <source>
        <dbReference type="PROSITE" id="PS50995"/>
    </source>
</evidence>
<comment type="subcellular location">
    <subcellularLocation>
        <location evidence="1">Cytoplasm</location>
    </subcellularLocation>
</comment>
<dbReference type="InterPro" id="IPR036388">
    <property type="entry name" value="WH-like_DNA-bd_sf"/>
</dbReference>
<dbReference type="InterPro" id="IPR036390">
    <property type="entry name" value="WH_DNA-bd_sf"/>
</dbReference>
<organism evidence="7 8">
    <name type="scientific">Nocardioides flavescens</name>
    <dbReference type="NCBI Taxonomy" id="2691959"/>
    <lineage>
        <taxon>Bacteria</taxon>
        <taxon>Bacillati</taxon>
        <taxon>Actinomycetota</taxon>
        <taxon>Actinomycetes</taxon>
        <taxon>Propionibacteriales</taxon>
        <taxon>Nocardioidaceae</taxon>
        <taxon>Nocardioides</taxon>
    </lineage>
</organism>
<evidence type="ECO:0000256" key="1">
    <source>
        <dbReference type="ARBA" id="ARBA00004496"/>
    </source>
</evidence>
<dbReference type="PROSITE" id="PS50995">
    <property type="entry name" value="HTH_MARR_2"/>
    <property type="match status" value="1"/>
</dbReference>
<dbReference type="GO" id="GO:0005737">
    <property type="term" value="C:cytoplasm"/>
    <property type="evidence" value="ECO:0007669"/>
    <property type="project" value="UniProtKB-SubCell"/>
</dbReference>
<dbReference type="InterPro" id="IPR055166">
    <property type="entry name" value="Transc_reg_Sar_Rot_HTH"/>
</dbReference>
<keyword evidence="5" id="KW-0804">Transcription</keyword>
<evidence type="ECO:0000313" key="7">
    <source>
        <dbReference type="EMBL" id="MXG89982.1"/>
    </source>
</evidence>
<dbReference type="InterPro" id="IPR000835">
    <property type="entry name" value="HTH_MarR-typ"/>
</dbReference>
<sequence>MVCLAVHSAARATTQAYRALLAPWGLTYTQYVVLVVLWTEGERTVSDLGERLQLDSGTLSPLLRRMETAGLLVRERRDRDERVVTVALTERGLELRQELSFVPSRIAAATGLPDQAAAYALLETLHRLDREMRAVAADPHP</sequence>
<protein>
    <submittedName>
        <fullName evidence="7">MarR family transcriptional regulator</fullName>
    </submittedName>
</protein>
<dbReference type="EMBL" id="WUEK01000005">
    <property type="protein sequence ID" value="MXG89982.1"/>
    <property type="molecule type" value="Genomic_DNA"/>
</dbReference>
<accession>A0A6L7F132</accession>
<evidence type="ECO:0000256" key="5">
    <source>
        <dbReference type="ARBA" id="ARBA00023163"/>
    </source>
</evidence>